<dbReference type="Gene3D" id="3.40.50.450">
    <property type="match status" value="1"/>
</dbReference>
<feature type="domain" description="Smf/DprA SLOG" evidence="1">
    <location>
        <begin position="7"/>
        <end position="94"/>
    </location>
</feature>
<dbReference type="EMBL" id="MHSZ01000008">
    <property type="protein sequence ID" value="OHA53937.1"/>
    <property type="molecule type" value="Genomic_DNA"/>
</dbReference>
<dbReference type="SUPFAM" id="SSF102405">
    <property type="entry name" value="MCP/YpsA-like"/>
    <property type="match status" value="1"/>
</dbReference>
<evidence type="ECO:0000313" key="2">
    <source>
        <dbReference type="EMBL" id="OHA53937.1"/>
    </source>
</evidence>
<proteinExistence type="predicted"/>
<evidence type="ECO:0000259" key="1">
    <source>
        <dbReference type="Pfam" id="PF02481"/>
    </source>
</evidence>
<comment type="caution">
    <text evidence="2">The sequence shown here is derived from an EMBL/GenBank/DDBJ whole genome shotgun (WGS) entry which is preliminary data.</text>
</comment>
<reference evidence="2 3" key="1">
    <citation type="journal article" date="2016" name="Nat. Commun.">
        <title>Thousands of microbial genomes shed light on interconnected biogeochemical processes in an aquifer system.</title>
        <authorList>
            <person name="Anantharaman K."/>
            <person name="Brown C.T."/>
            <person name="Hug L.A."/>
            <person name="Sharon I."/>
            <person name="Castelle C.J."/>
            <person name="Probst A.J."/>
            <person name="Thomas B.C."/>
            <person name="Singh A."/>
            <person name="Wilkins M.J."/>
            <person name="Karaoz U."/>
            <person name="Brodie E.L."/>
            <person name="Williams K.H."/>
            <person name="Hubbard S.S."/>
            <person name="Banfield J.F."/>
        </authorList>
    </citation>
    <scope>NUCLEOTIDE SEQUENCE [LARGE SCALE GENOMIC DNA]</scope>
</reference>
<organism evidence="2 3">
    <name type="scientific">Candidatus Terrybacteria bacterium RIFCSPLOWO2_01_FULL_58_14</name>
    <dbReference type="NCBI Taxonomy" id="1802369"/>
    <lineage>
        <taxon>Bacteria</taxon>
        <taxon>Candidatus Terryibacteriota</taxon>
    </lineage>
</organism>
<dbReference type="Pfam" id="PF02481">
    <property type="entry name" value="DNA_processg_A"/>
    <property type="match status" value="1"/>
</dbReference>
<dbReference type="Proteomes" id="UP000177865">
    <property type="component" value="Unassembled WGS sequence"/>
</dbReference>
<dbReference type="InterPro" id="IPR057666">
    <property type="entry name" value="DrpA_SLOG"/>
</dbReference>
<protein>
    <recommendedName>
        <fullName evidence="1">Smf/DprA SLOG domain-containing protein</fullName>
    </recommendedName>
</protein>
<dbReference type="AlphaFoldDB" id="A0A1G2Q024"/>
<gene>
    <name evidence="2" type="ORF">A2991_01470</name>
</gene>
<sequence>MLGMDMKWVAISGSWRKTTDEIERAVRDAVHEIMFRGDGIVTGGALGVDAIALDEALRQNILADRIKVFLPTTLEQYAVHFRKHAEVGTITQQQAEDLIQQLTHLKEKNRRALIEDPDTGFSEENKKEKYYGRNAHIIAAADELFAFQVKSEASDGLGTLDAVEKAKTKGIPVTTRSWDLRR</sequence>
<accession>A0A1G2Q024</accession>
<name>A0A1G2Q024_9BACT</name>
<evidence type="ECO:0000313" key="3">
    <source>
        <dbReference type="Proteomes" id="UP000177865"/>
    </source>
</evidence>